<reference evidence="2" key="1">
    <citation type="submission" date="2019-06" db="EMBL/GenBank/DDBJ databases">
        <authorList>
            <person name="Broberg M."/>
        </authorList>
    </citation>
    <scope>NUCLEOTIDE SEQUENCE [LARGE SCALE GENOMIC DNA]</scope>
</reference>
<evidence type="ECO:0000313" key="2">
    <source>
        <dbReference type="Proteomes" id="UP000775872"/>
    </source>
</evidence>
<reference evidence="1 2" key="2">
    <citation type="submission" date="2021-10" db="EMBL/GenBank/DDBJ databases">
        <authorList>
            <person name="Piombo E."/>
        </authorList>
    </citation>
    <scope>NUCLEOTIDE SEQUENCE [LARGE SCALE GENOMIC DNA]</scope>
</reference>
<dbReference type="Proteomes" id="UP000775872">
    <property type="component" value="Unassembled WGS sequence"/>
</dbReference>
<proteinExistence type="predicted"/>
<protein>
    <recommendedName>
        <fullName evidence="3">F-box domain-containing protein</fullName>
    </recommendedName>
</protein>
<sequence>MVSSIRRSRIQSEIEETYDGLQDVNKELREVQTDIYRESFRWNLISGGLETSDRPEYWADPSGRDIWGLMRDGRGLEEWGFGLHLDDLVRLRVRVRTKLKDLGDFRKELEDFQHEYRLIINKLYRLSGPGLRNILDMPEEILYHIFELVEGFSWQYPDFWHFPSGDIKNCRLTCQAFNCVSSRFFLRSVSVELNASSLSKFNEISNHPTISKGIQFVRAILHFYETSLGDSLRDFILYNADVLRDRLQSIELMRPWKYEKNVSEETGNRVVETLKETLACWERIATDTQAQSLADQDRTYLELLKATHQRYQSLCSYQEEMLQSGSFLQAVAAGVSRMPCAKTMFFCDQNLAALPRISFLHSQDINETLCEFMLQPMSYYTAMQYGFTPRLCDLITKLPVAVHHAGAWLGRIDIDLSHVDSPSDLTPSPELRQQLPLAMQRLRQFTIRCTNGLNGETSQDVLNDMFGSCLDTGSLREISIEMPQKREPHSDKLSVGRIITSRHWQNLSRIFLRGVAFHFSELQLFISRAPKSFYALNVDRVYLLSGTWADVLDTLREKPLIAHVQLEDPLGAECDDMSVEELKRIFFREVFTLSQAEQYISRLTPQNPLRDQEGLDHNAAVVGSEDEMETEL</sequence>
<keyword evidence="2" id="KW-1185">Reference proteome</keyword>
<name>A0A9N9W744_9HYPO</name>
<accession>A0A9N9W744</accession>
<organism evidence="1 2">
    <name type="scientific">Clonostachys solani</name>
    <dbReference type="NCBI Taxonomy" id="160281"/>
    <lineage>
        <taxon>Eukaryota</taxon>
        <taxon>Fungi</taxon>
        <taxon>Dikarya</taxon>
        <taxon>Ascomycota</taxon>
        <taxon>Pezizomycotina</taxon>
        <taxon>Sordariomycetes</taxon>
        <taxon>Hypocreomycetidae</taxon>
        <taxon>Hypocreales</taxon>
        <taxon>Bionectriaceae</taxon>
        <taxon>Clonostachys</taxon>
    </lineage>
</organism>
<dbReference type="OrthoDB" id="3759773at2759"/>
<dbReference type="AlphaFoldDB" id="A0A9N9W744"/>
<gene>
    <name evidence="1" type="ORF">CSOL1703_00012305</name>
</gene>
<dbReference type="EMBL" id="CABFOC020000013">
    <property type="protein sequence ID" value="CAH0045677.1"/>
    <property type="molecule type" value="Genomic_DNA"/>
</dbReference>
<evidence type="ECO:0008006" key="3">
    <source>
        <dbReference type="Google" id="ProtNLM"/>
    </source>
</evidence>
<evidence type="ECO:0000313" key="1">
    <source>
        <dbReference type="EMBL" id="CAH0045677.1"/>
    </source>
</evidence>
<comment type="caution">
    <text evidence="1">The sequence shown here is derived from an EMBL/GenBank/DDBJ whole genome shotgun (WGS) entry which is preliminary data.</text>
</comment>